<dbReference type="Gene3D" id="2.30.30.240">
    <property type="entry name" value="PRC-barrel domain"/>
    <property type="match status" value="1"/>
</dbReference>
<accession>A0A410GC57</accession>
<feature type="region of interest" description="Disordered" evidence="1">
    <location>
        <begin position="28"/>
        <end position="92"/>
    </location>
</feature>
<dbReference type="RefSeq" id="WP_128354946.1">
    <property type="nucleotide sequence ID" value="NZ_CP022987.1"/>
</dbReference>
<dbReference type="SUPFAM" id="SSF50346">
    <property type="entry name" value="PRC-barrel domain"/>
    <property type="match status" value="1"/>
</dbReference>
<evidence type="ECO:0000259" key="3">
    <source>
        <dbReference type="Pfam" id="PF05239"/>
    </source>
</evidence>
<feature type="signal peptide" evidence="2">
    <location>
        <begin position="1"/>
        <end position="22"/>
    </location>
</feature>
<feature type="compositionally biased region" description="Low complexity" evidence="1">
    <location>
        <begin position="36"/>
        <end position="83"/>
    </location>
</feature>
<organism evidence="4 5">
    <name type="scientific">Pollutimonas thiosulfatoxidans</name>
    <dbReference type="NCBI Taxonomy" id="2028345"/>
    <lineage>
        <taxon>Bacteria</taxon>
        <taxon>Pseudomonadati</taxon>
        <taxon>Pseudomonadota</taxon>
        <taxon>Betaproteobacteria</taxon>
        <taxon>Burkholderiales</taxon>
        <taxon>Alcaligenaceae</taxon>
        <taxon>Pollutimonas</taxon>
    </lineage>
</organism>
<keyword evidence="2" id="KW-0732">Signal</keyword>
<feature type="chain" id="PRO_5019521014" description="PRC-barrel domain-containing protein" evidence="2">
    <location>
        <begin position="23"/>
        <end position="178"/>
    </location>
</feature>
<dbReference type="Proteomes" id="UP000283474">
    <property type="component" value="Chromosome"/>
</dbReference>
<dbReference type="PANTHER" id="PTHR36505">
    <property type="entry name" value="BLR1072 PROTEIN"/>
    <property type="match status" value="1"/>
</dbReference>
<proteinExistence type="predicted"/>
<dbReference type="KEGG" id="pus:CKA81_08640"/>
<dbReference type="Pfam" id="PF05239">
    <property type="entry name" value="PRC"/>
    <property type="match status" value="1"/>
</dbReference>
<keyword evidence="5" id="KW-1185">Reference proteome</keyword>
<gene>
    <name evidence="4" type="ORF">CKA81_08640</name>
</gene>
<dbReference type="OrthoDB" id="8759924at2"/>
<evidence type="ECO:0000313" key="4">
    <source>
        <dbReference type="EMBL" id="QAA93896.1"/>
    </source>
</evidence>
<feature type="domain" description="PRC-barrel" evidence="3">
    <location>
        <begin position="97"/>
        <end position="164"/>
    </location>
</feature>
<dbReference type="InterPro" id="IPR011033">
    <property type="entry name" value="PRC_barrel-like_sf"/>
</dbReference>
<evidence type="ECO:0000256" key="1">
    <source>
        <dbReference type="SAM" id="MobiDB-lite"/>
    </source>
</evidence>
<reference evidence="4 5" key="1">
    <citation type="submission" date="2017-08" db="EMBL/GenBank/DDBJ databases">
        <authorList>
            <person name="Park S.-J."/>
            <person name="Kim H."/>
        </authorList>
    </citation>
    <scope>NUCLEOTIDE SEQUENCE [LARGE SCALE GENOMIC DNA]</scope>
    <source>
        <strain evidence="5">ye3</strain>
    </source>
</reference>
<name>A0A410GC57_9BURK</name>
<dbReference type="AlphaFoldDB" id="A0A410GC57"/>
<dbReference type="EMBL" id="CP022987">
    <property type="protein sequence ID" value="QAA93896.1"/>
    <property type="molecule type" value="Genomic_DNA"/>
</dbReference>
<dbReference type="PANTHER" id="PTHR36505:SF1">
    <property type="entry name" value="BLR1072 PROTEIN"/>
    <property type="match status" value="1"/>
</dbReference>
<evidence type="ECO:0000313" key="5">
    <source>
        <dbReference type="Proteomes" id="UP000283474"/>
    </source>
</evidence>
<dbReference type="InterPro" id="IPR027275">
    <property type="entry name" value="PRC-brl_dom"/>
</dbReference>
<sequence length="178" mass="17500">MKKFVAIAVCTFPLALGTAAFAQTTTPGAGAGAGGAATTPGTATPAPTTPPATGAAPATPGMGAGSAAPAAPGMGADGAAPQAEPTEAISGWSVKDSIMGKPIVNENDEKIGDVNDVVLASDGKAAYFIVGAGGFLGMGERDVAIPYQEITQSGEDKLVLKGYTKDQLKALPRVEVAK</sequence>
<evidence type="ECO:0000256" key="2">
    <source>
        <dbReference type="SAM" id="SignalP"/>
    </source>
</evidence>
<protein>
    <recommendedName>
        <fullName evidence="3">PRC-barrel domain-containing protein</fullName>
    </recommendedName>
</protein>